<dbReference type="OrthoDB" id="7830101at2"/>
<protein>
    <submittedName>
        <fullName evidence="2">DUF2059 domain-containing protein</fullName>
    </submittedName>
</protein>
<evidence type="ECO:0000313" key="2">
    <source>
        <dbReference type="EMBL" id="TMM54655.1"/>
    </source>
</evidence>
<dbReference type="EMBL" id="VANS01000001">
    <property type="protein sequence ID" value="TMM54655.1"/>
    <property type="molecule type" value="Genomic_DNA"/>
</dbReference>
<evidence type="ECO:0000313" key="3">
    <source>
        <dbReference type="Proteomes" id="UP000309550"/>
    </source>
</evidence>
<keyword evidence="3" id="KW-1185">Reference proteome</keyword>
<dbReference type="InterPro" id="IPR018637">
    <property type="entry name" value="DUF2059"/>
</dbReference>
<organism evidence="2 3">
    <name type="scientific">Sulfitobacter sabulilitoris</name>
    <dbReference type="NCBI Taxonomy" id="2562655"/>
    <lineage>
        <taxon>Bacteria</taxon>
        <taxon>Pseudomonadati</taxon>
        <taxon>Pseudomonadota</taxon>
        <taxon>Alphaproteobacteria</taxon>
        <taxon>Rhodobacterales</taxon>
        <taxon>Roseobacteraceae</taxon>
        <taxon>Sulfitobacter</taxon>
    </lineage>
</organism>
<dbReference type="Pfam" id="PF09832">
    <property type="entry name" value="DUF2059"/>
    <property type="match status" value="1"/>
</dbReference>
<feature type="domain" description="DUF2059" evidence="1">
    <location>
        <begin position="83"/>
        <end position="138"/>
    </location>
</feature>
<sequence>MTAALRQVFSLTCLIALFVLLSLPVRAAERAQIERFLAVTGFDVALDSLRLSAESAPQMVGMQAEDFGSEWTRLVDELFDPQTLRAMAMDILSETLDERLLTDAVDFYGSDLGQRLVAAENLSHMIEDDTAKRESGEAIVDGLVRLGLPRLEILKRLNRASGSVDTSVRAIHEVQVRFLMAAAAAGLVELRMDEADLRAALAADADALRLSLQRSGLAASAYTYQAFSDAEMTTYAEALEQPGMQSVYELMNAVQFEIMANRYEAVARRLQSMQPSQDL</sequence>
<accession>A0A5S3PQ40</accession>
<comment type="caution">
    <text evidence="2">The sequence shown here is derived from an EMBL/GenBank/DDBJ whole genome shotgun (WGS) entry which is preliminary data.</text>
</comment>
<dbReference type="AlphaFoldDB" id="A0A5S3PQ40"/>
<name>A0A5S3PQ40_9RHOB</name>
<proteinExistence type="predicted"/>
<evidence type="ECO:0000259" key="1">
    <source>
        <dbReference type="Pfam" id="PF09832"/>
    </source>
</evidence>
<reference evidence="2 3" key="1">
    <citation type="submission" date="2019-05" db="EMBL/GenBank/DDBJ databases">
        <title>Sulfitobacter sabulilitoris sp. nov., isolated from a marine sand.</title>
        <authorList>
            <person name="Yoon J.-H."/>
        </authorList>
    </citation>
    <scope>NUCLEOTIDE SEQUENCE [LARGE SCALE GENOMIC DNA]</scope>
    <source>
        <strain evidence="2 3">HSMS-29</strain>
    </source>
</reference>
<dbReference type="Proteomes" id="UP000309550">
    <property type="component" value="Unassembled WGS sequence"/>
</dbReference>
<dbReference type="RefSeq" id="WP_138660827.1">
    <property type="nucleotide sequence ID" value="NZ_VANS01000001.1"/>
</dbReference>
<gene>
    <name evidence="2" type="ORF">FDT80_03440</name>
</gene>